<organism evidence="9">
    <name type="scientific">Strongyloides ratti</name>
    <name type="common">Parasitic roundworm</name>
    <dbReference type="NCBI Taxonomy" id="34506"/>
    <lineage>
        <taxon>Eukaryota</taxon>
        <taxon>Metazoa</taxon>
        <taxon>Ecdysozoa</taxon>
        <taxon>Nematoda</taxon>
        <taxon>Chromadorea</taxon>
        <taxon>Rhabditida</taxon>
        <taxon>Tylenchina</taxon>
        <taxon>Panagrolaimomorpha</taxon>
        <taxon>Strongyloidoidea</taxon>
        <taxon>Strongyloididae</taxon>
        <taxon>Strongyloides</taxon>
    </lineage>
</organism>
<dbReference type="AlphaFoldDB" id="A0A090LFD9"/>
<dbReference type="InterPro" id="IPR036132">
    <property type="entry name" value="Vac_ATP_synth_c_sf"/>
</dbReference>
<proteinExistence type="inferred from homology"/>
<keyword evidence="10" id="KW-1185">Reference proteome</keyword>
<gene>
    <name evidence="9 11 12" type="ORF">SRAE_2000152900</name>
</gene>
<comment type="subunit">
    <text evidence="6">V-ATPase is a heteromultimeric enzyme made up of two complexes: the ATP-hydrolytic V1 complex and the proton translocation V0 complex. The V1 complex consists of three catalytic AB heterodimers that form a heterohexamer, three peripheral stalks each consisting of EG heterodimers, one central rotor including subunits D and F, and the regulatory subunits C and H. The proton translocation complex V0 consists of the proton transport subunit a, a ring of proteolipid subunits c9c'', rotary subunit d, subunits e and f, and the accessory subunits vah-19/Ac45 and vah-20/PRR. Interacts with V-type proton ATPase subunits a1 unc-32, a2 vha-5 and a3 vha-6.</text>
</comment>
<dbReference type="Gene3D" id="3.30.70.100">
    <property type="match status" value="1"/>
</dbReference>
<reference evidence="9 10" key="1">
    <citation type="submission" date="2014-09" db="EMBL/GenBank/DDBJ databases">
        <authorList>
            <person name="Martin A.A."/>
        </authorList>
    </citation>
    <scope>NUCLEOTIDE SEQUENCE</scope>
    <source>
        <strain evidence="10">ED321</strain>
        <strain evidence="9">ED321 Heterogonic</strain>
    </source>
</reference>
<dbReference type="SUPFAM" id="SSF118203">
    <property type="entry name" value="Vacuolar ATP synthase subunit C"/>
    <property type="match status" value="1"/>
</dbReference>
<evidence type="ECO:0000313" key="10">
    <source>
        <dbReference type="Proteomes" id="UP000035682"/>
    </source>
</evidence>
<dbReference type="CDD" id="cd14785">
    <property type="entry name" value="V-ATPase_C"/>
    <property type="match status" value="1"/>
</dbReference>
<dbReference type="GeneID" id="36379228"/>
<dbReference type="WBParaSite" id="SRAE_2000152900.1">
    <property type="protein sequence ID" value="SRAE_2000152900.1"/>
    <property type="gene ID" value="WBGene00261734"/>
</dbReference>
<dbReference type="Gene3D" id="3.30.70.1180">
    <property type="entry name" value="Vacuolar atp synthase subunit c, domain 1"/>
    <property type="match status" value="1"/>
</dbReference>
<dbReference type="WormBase" id="SRAE_2000152900">
    <property type="protein sequence ID" value="SRP07868"/>
    <property type="gene ID" value="WBGene00261734"/>
</dbReference>
<dbReference type="PANTHER" id="PTHR10137:SF0">
    <property type="entry name" value="V-TYPE PROTON ATPASE SUBUNIT C"/>
    <property type="match status" value="1"/>
</dbReference>
<dbReference type="Pfam" id="PF03223">
    <property type="entry name" value="V-ATPase_C"/>
    <property type="match status" value="1"/>
</dbReference>
<sequence length="393" mass="45481">MSSNNITIQKNYLMKPLSEYWFISVPGDGTPNGTWEDLNYSTVVYSDNFKFNIPDLKVGTLDQLIGLSEGLSKLDSTINGITQKLVHHFEDVLEEGKDKLYENLNIEGKDIDTYICKFQWQAAKYPLKQSLKALVDIIMKQVSLINNDMKSKMANYTNLRTALINIDKKSNGSLLTKDLSGIVKPEYFVLNSEYLQTVCVVVPKNLSKEWENDYYKLSDKVVPNSSTLISEDDNYYLYTVTIFKLVLDEFKKNCQIKKFIVRDFVYDEKTLQHGKCDRENLFQEIRKQYPSLVRWLKINFSELFSAHIHVKALSIFVESVLRYGLPVNFQAAILKPKKGCQKKLRNELGRLYHHLDGPGTGSIENLDDQFSLMQLNCNDYYPYVYCDINVDYI</sequence>
<dbReference type="STRING" id="34506.A0A090LFD9"/>
<evidence type="ECO:0000256" key="1">
    <source>
        <dbReference type="ARBA" id="ARBA00006138"/>
    </source>
</evidence>
<dbReference type="OrthoDB" id="6605928at2759"/>
<dbReference type="Proteomes" id="UP000035682">
    <property type="component" value="Unplaced"/>
</dbReference>
<dbReference type="eggNOG" id="KOG2909">
    <property type="taxonomic scope" value="Eukaryota"/>
</dbReference>
<evidence type="ECO:0000256" key="6">
    <source>
        <dbReference type="ARBA" id="ARBA00063379"/>
    </source>
</evidence>
<name>A0A090LFD9_STRRB</name>
<evidence type="ECO:0000256" key="8">
    <source>
        <dbReference type="RuleBase" id="RU364010"/>
    </source>
</evidence>
<dbReference type="InterPro" id="IPR004907">
    <property type="entry name" value="ATPase_V1-cplx_csu"/>
</dbReference>
<dbReference type="CTD" id="36379228"/>
<keyword evidence="3 8" id="KW-0375">Hydrogen ion transport</keyword>
<dbReference type="OMA" id="SRFQWDM"/>
<protein>
    <recommendedName>
        <fullName evidence="7 8">V-type proton ATPase subunit C</fullName>
    </recommendedName>
</protein>
<evidence type="ECO:0000256" key="4">
    <source>
        <dbReference type="ARBA" id="ARBA00023065"/>
    </source>
</evidence>
<keyword evidence="2 8" id="KW-0813">Transport</keyword>
<comment type="function">
    <text evidence="5">Subunit of the V1 complex of vacuolar(H+)-ATPase (V-ATPase), a multisubunit enzyme composed of a peripheral complex (V1) that hydrolyzes ATP and a membrane integral complex (V0) that translocates protons. V-ATPase is responsible for acidifying and maintaining the pH of intracellular compartments and in some cell types, is targeted to the plasma membrane, where it is responsible for acidifying the extracellular environment. Subunit C is necessary for the assembly of the catalytic sector of the enzyme and is likely to have a specific function in its catalytic activity. Has roles in embryogenesis and ovulation.</text>
</comment>
<evidence type="ECO:0000256" key="3">
    <source>
        <dbReference type="ARBA" id="ARBA00022781"/>
    </source>
</evidence>
<keyword evidence="4 8" id="KW-0406">Ion transport</keyword>
<comment type="subunit">
    <text evidence="8">V-ATPase is a heteromultimeric enzyme made up of two complexes: the ATP-hydrolytic V1 complex and the proton translocation V0 complex. The V1 complex consists of three catalytic AB heterodimers that form a heterohexamer, three peripheral stalks each consisting of EG heterodimers, one central rotor including subunits D and F, and the regulatory subunits C and H. The proton translocation complex V0 consists of the proton transport subunit a, a ring of proteolipid subunits c9c'', rotary subunit d, subunits e and f, and two accessory subunits.</text>
</comment>
<dbReference type="PANTHER" id="PTHR10137">
    <property type="entry name" value="V-TYPE PROTON ATPASE SUBUNIT C"/>
    <property type="match status" value="1"/>
</dbReference>
<dbReference type="GO" id="GO:0005765">
    <property type="term" value="C:lysosomal membrane"/>
    <property type="evidence" value="ECO:0007669"/>
    <property type="project" value="TreeGrafter"/>
</dbReference>
<evidence type="ECO:0000313" key="9">
    <source>
        <dbReference type="EMBL" id="CEF66863.1"/>
    </source>
</evidence>
<dbReference type="GO" id="GO:0046961">
    <property type="term" value="F:proton-transporting ATPase activity, rotational mechanism"/>
    <property type="evidence" value="ECO:0007669"/>
    <property type="project" value="InterPro"/>
</dbReference>
<evidence type="ECO:0000256" key="2">
    <source>
        <dbReference type="ARBA" id="ARBA00022448"/>
    </source>
</evidence>
<comment type="similarity">
    <text evidence="1 8">Belongs to the V-ATPase C subunit family.</text>
</comment>
<evidence type="ECO:0000256" key="5">
    <source>
        <dbReference type="ARBA" id="ARBA00060071"/>
    </source>
</evidence>
<dbReference type="FunFam" id="3.30.70.100:FF:000002">
    <property type="entry name" value="V-type proton ATPase subunit C"/>
    <property type="match status" value="1"/>
</dbReference>
<dbReference type="GO" id="GO:0000221">
    <property type="term" value="C:vacuolar proton-transporting V-type ATPase, V1 domain"/>
    <property type="evidence" value="ECO:0007669"/>
    <property type="project" value="TreeGrafter"/>
</dbReference>
<dbReference type="Gene3D" id="1.20.1460.10">
    <property type="entry name" value="subunit c (vma5p) of the yeast v-atpase, domain 2"/>
    <property type="match status" value="1"/>
</dbReference>
<reference evidence="11" key="2">
    <citation type="submission" date="2020-12" db="UniProtKB">
        <authorList>
            <consortium name="WormBaseParasite"/>
        </authorList>
    </citation>
    <scope>IDENTIFICATION</scope>
</reference>
<evidence type="ECO:0000256" key="7">
    <source>
        <dbReference type="ARBA" id="ARBA00071118"/>
    </source>
</evidence>
<accession>A0A090LFD9</accession>
<evidence type="ECO:0000313" key="12">
    <source>
        <dbReference type="WormBase" id="SRAE_2000152900"/>
    </source>
</evidence>
<evidence type="ECO:0000313" key="11">
    <source>
        <dbReference type="WBParaSite" id="SRAE_2000152900.1"/>
    </source>
</evidence>
<dbReference type="EMBL" id="LN609529">
    <property type="protein sequence ID" value="CEF66863.1"/>
    <property type="molecule type" value="Genomic_DNA"/>
</dbReference>
<dbReference type="RefSeq" id="XP_024506063.1">
    <property type="nucleotide sequence ID" value="XM_024652492.1"/>
</dbReference>